<sequence length="41" mass="4671">MIGKKANVFIFVFTKANASDKMIIAKANAFVNKYFEQTEQN</sequence>
<dbReference type="EMBL" id="BK015085">
    <property type="protein sequence ID" value="DAD90392.1"/>
    <property type="molecule type" value="Genomic_DNA"/>
</dbReference>
<proteinExistence type="predicted"/>
<organism evidence="1">
    <name type="scientific">Myoviridae sp. ctdsp2</name>
    <dbReference type="NCBI Taxonomy" id="2826672"/>
    <lineage>
        <taxon>Viruses</taxon>
        <taxon>Duplodnaviria</taxon>
        <taxon>Heunggongvirae</taxon>
        <taxon>Uroviricota</taxon>
        <taxon>Caudoviricetes</taxon>
    </lineage>
</organism>
<accession>A0A8S5N807</accession>
<name>A0A8S5N807_9CAUD</name>
<evidence type="ECO:0000313" key="1">
    <source>
        <dbReference type="EMBL" id="DAD90392.1"/>
    </source>
</evidence>
<protein>
    <submittedName>
        <fullName evidence="1">Uncharacterized protein</fullName>
    </submittedName>
</protein>
<reference evidence="1" key="1">
    <citation type="journal article" date="2021" name="Proc. Natl. Acad. Sci. U.S.A.">
        <title>A Catalog of Tens of Thousands of Viruses from Human Metagenomes Reveals Hidden Associations with Chronic Diseases.</title>
        <authorList>
            <person name="Tisza M.J."/>
            <person name="Buck C.B."/>
        </authorList>
    </citation>
    <scope>NUCLEOTIDE SEQUENCE</scope>
    <source>
        <strain evidence="1">Ctdsp2</strain>
    </source>
</reference>